<dbReference type="AlphaFoldDB" id="A0A0A7I1M8"/>
<evidence type="ECO:0000313" key="1">
    <source>
        <dbReference type="EMBL" id="AIZ14188.1"/>
    </source>
</evidence>
<organism evidence="1 2">
    <name type="scientific">Bifidobacterium catenulatum PV20-2</name>
    <dbReference type="NCBI Taxonomy" id="1447716"/>
    <lineage>
        <taxon>Bacteria</taxon>
        <taxon>Bacillati</taxon>
        <taxon>Actinomycetota</taxon>
        <taxon>Actinomycetes</taxon>
        <taxon>Bifidobacteriales</taxon>
        <taxon>Bifidobacteriaceae</taxon>
        <taxon>Bifidobacterium</taxon>
    </lineage>
</organism>
<evidence type="ECO:0000313" key="2">
    <source>
        <dbReference type="Proteomes" id="UP000030625"/>
    </source>
</evidence>
<dbReference type="KEGG" id="bka:AH68_03000"/>
<name>A0A0A7I1M8_9BIFI</name>
<reference evidence="1 2" key="1">
    <citation type="journal article" date="2015" name="Genome Announc.">
        <title>Complete and Assembled Genome Sequence of Bifidobacterium kashiwanohense PV20-2, Isolated from the Feces of an Anemic Kenyan Infant.</title>
        <authorList>
            <person name="Vazquez-Gutierrez P."/>
            <person name="Lacroix C."/>
            <person name="Chassard C."/>
            <person name="Klumpp J."/>
            <person name="Jans C."/>
            <person name="Stevens M.J."/>
        </authorList>
    </citation>
    <scope>NUCLEOTIDE SEQUENCE [LARGE SCALE GENOMIC DNA]</scope>
    <source>
        <strain evidence="1 2">PV20-2</strain>
    </source>
</reference>
<dbReference type="RefSeq" id="WP_039197507.1">
    <property type="nucleotide sequence ID" value="NZ_CP007456.1"/>
</dbReference>
<protein>
    <submittedName>
        <fullName evidence="1">Uncharacterized protein</fullName>
    </submittedName>
</protein>
<dbReference type="Proteomes" id="UP000030625">
    <property type="component" value="Chromosome"/>
</dbReference>
<sequence length="75" mass="8525">MSLQQTDRYDDIINLPHHRSRTRPHMSMHNRAAQFMPFAALTGYDDIIKQTATHSNEAVERANTPVNLAEGYLSA</sequence>
<dbReference type="EMBL" id="CP007456">
    <property type="protein sequence ID" value="AIZ14188.1"/>
    <property type="molecule type" value="Genomic_DNA"/>
</dbReference>
<dbReference type="STRING" id="1447716.AH68_03000"/>
<proteinExistence type="predicted"/>
<dbReference type="HOGENOM" id="CLU_201633_0_0_11"/>
<dbReference type="OrthoDB" id="361760at2"/>
<accession>A0A0A7I1M8</accession>
<gene>
    <name evidence="1" type="ORF">AH68_03000</name>
</gene>